<dbReference type="CDD" id="cd01189">
    <property type="entry name" value="INT_ICEBs1_C_like"/>
    <property type="match status" value="1"/>
</dbReference>
<dbReference type="PROSITE" id="PS51898">
    <property type="entry name" value="TYR_RECOMBINASE"/>
    <property type="match status" value="1"/>
</dbReference>
<dbReference type="InterPro" id="IPR028259">
    <property type="entry name" value="AP2-like_int_N"/>
</dbReference>
<dbReference type="InterPro" id="IPR044068">
    <property type="entry name" value="CB"/>
</dbReference>
<dbReference type="InterPro" id="IPR010998">
    <property type="entry name" value="Integrase_recombinase_N"/>
</dbReference>
<dbReference type="PANTHER" id="PTHR30349">
    <property type="entry name" value="PHAGE INTEGRASE-RELATED"/>
    <property type="match status" value="1"/>
</dbReference>
<keyword evidence="11" id="KW-1185">Reference proteome</keyword>
<dbReference type="Gene3D" id="1.10.443.10">
    <property type="entry name" value="Intergrase catalytic core"/>
    <property type="match status" value="1"/>
</dbReference>
<name>A0A1M6MHI2_9FIRM</name>
<dbReference type="OrthoDB" id="9785687at2"/>
<evidence type="ECO:0000259" key="9">
    <source>
        <dbReference type="PROSITE" id="PS51900"/>
    </source>
</evidence>
<dbReference type="GO" id="GO:0003677">
    <property type="term" value="F:DNA binding"/>
    <property type="evidence" value="ECO:0007669"/>
    <property type="project" value="UniProtKB-UniRule"/>
</dbReference>
<dbReference type="InterPro" id="IPR002104">
    <property type="entry name" value="Integrase_catalytic"/>
</dbReference>
<evidence type="ECO:0000259" key="8">
    <source>
        <dbReference type="PROSITE" id="PS51898"/>
    </source>
</evidence>
<feature type="region of interest" description="Disordered" evidence="7">
    <location>
        <begin position="234"/>
        <end position="253"/>
    </location>
</feature>
<dbReference type="InterPro" id="IPR011010">
    <property type="entry name" value="DNA_brk_join_enz"/>
</dbReference>
<dbReference type="InterPro" id="IPR050090">
    <property type="entry name" value="Tyrosine_recombinase_XerCD"/>
</dbReference>
<dbReference type="Gene3D" id="1.10.150.130">
    <property type="match status" value="1"/>
</dbReference>
<evidence type="ECO:0000313" key="11">
    <source>
        <dbReference type="Proteomes" id="UP000184536"/>
    </source>
</evidence>
<keyword evidence="5" id="KW-0233">DNA recombination</keyword>
<reference evidence="11" key="1">
    <citation type="submission" date="2016-11" db="EMBL/GenBank/DDBJ databases">
        <authorList>
            <person name="Varghese N."/>
            <person name="Submissions S."/>
        </authorList>
    </citation>
    <scope>NUCLEOTIDE SEQUENCE [LARGE SCALE GENOMIC DNA]</scope>
    <source>
        <strain evidence="11">DSM 17957</strain>
    </source>
</reference>
<dbReference type="GO" id="GO:0006310">
    <property type="term" value="P:DNA recombination"/>
    <property type="evidence" value="ECO:0007669"/>
    <property type="project" value="UniProtKB-KW"/>
</dbReference>
<dbReference type="Pfam" id="PF00589">
    <property type="entry name" value="Phage_integrase"/>
    <property type="match status" value="1"/>
</dbReference>
<dbReference type="RefSeq" id="WP_110942033.1">
    <property type="nucleotide sequence ID" value="NZ_FQZV01000044.1"/>
</dbReference>
<dbReference type="PANTHER" id="PTHR30349:SF64">
    <property type="entry name" value="PROPHAGE INTEGRASE INTD-RELATED"/>
    <property type="match status" value="1"/>
</dbReference>
<dbReference type="GO" id="GO:0015074">
    <property type="term" value="P:DNA integration"/>
    <property type="evidence" value="ECO:0007669"/>
    <property type="project" value="InterPro"/>
</dbReference>
<dbReference type="AlphaFoldDB" id="A0A1M6MHI2"/>
<comment type="function">
    <text evidence="1">Site-specific tyrosine recombinase, which acts by catalyzing the cutting and rejoining of the recombining DNA molecules.</text>
</comment>
<evidence type="ECO:0000256" key="2">
    <source>
        <dbReference type="ARBA" id="ARBA00008857"/>
    </source>
</evidence>
<evidence type="ECO:0000256" key="6">
    <source>
        <dbReference type="PROSITE-ProRule" id="PRU01248"/>
    </source>
</evidence>
<feature type="domain" description="Tyr recombinase" evidence="8">
    <location>
        <begin position="172"/>
        <end position="354"/>
    </location>
</feature>
<gene>
    <name evidence="10" type="ORF">SAMN02745975_02988</name>
</gene>
<keyword evidence="4 6" id="KW-0238">DNA-binding</keyword>
<evidence type="ECO:0000313" key="10">
    <source>
        <dbReference type="EMBL" id="SHJ82979.1"/>
    </source>
</evidence>
<keyword evidence="3" id="KW-0229">DNA integration</keyword>
<dbReference type="InterPro" id="IPR013762">
    <property type="entry name" value="Integrase-like_cat_sf"/>
</dbReference>
<dbReference type="Proteomes" id="UP000184536">
    <property type="component" value="Unassembled WGS sequence"/>
</dbReference>
<comment type="similarity">
    <text evidence="2">Belongs to the 'phage' integrase family.</text>
</comment>
<dbReference type="Pfam" id="PF14659">
    <property type="entry name" value="Phage_int_SAM_3"/>
    <property type="match status" value="1"/>
</dbReference>
<dbReference type="Pfam" id="PF14657">
    <property type="entry name" value="Arm-DNA-bind_4"/>
    <property type="match status" value="1"/>
</dbReference>
<dbReference type="SUPFAM" id="SSF56349">
    <property type="entry name" value="DNA breaking-rejoining enzymes"/>
    <property type="match status" value="1"/>
</dbReference>
<proteinExistence type="inferred from homology"/>
<evidence type="ECO:0000256" key="7">
    <source>
        <dbReference type="SAM" id="MobiDB-lite"/>
    </source>
</evidence>
<evidence type="ECO:0000256" key="5">
    <source>
        <dbReference type="ARBA" id="ARBA00023172"/>
    </source>
</evidence>
<accession>A0A1M6MHI2</accession>
<feature type="domain" description="Core-binding (CB)" evidence="9">
    <location>
        <begin position="69"/>
        <end position="149"/>
    </location>
</feature>
<evidence type="ECO:0000256" key="3">
    <source>
        <dbReference type="ARBA" id="ARBA00022908"/>
    </source>
</evidence>
<evidence type="ECO:0000256" key="4">
    <source>
        <dbReference type="ARBA" id="ARBA00023125"/>
    </source>
</evidence>
<dbReference type="PROSITE" id="PS51900">
    <property type="entry name" value="CB"/>
    <property type="match status" value="1"/>
</dbReference>
<evidence type="ECO:0000256" key="1">
    <source>
        <dbReference type="ARBA" id="ARBA00003283"/>
    </source>
</evidence>
<dbReference type="STRING" id="1121919.SAMN02745975_02988"/>
<dbReference type="InterPro" id="IPR004107">
    <property type="entry name" value="Integrase_SAM-like_N"/>
</dbReference>
<dbReference type="EMBL" id="FQZV01000044">
    <property type="protein sequence ID" value="SHJ82979.1"/>
    <property type="molecule type" value="Genomic_DNA"/>
</dbReference>
<sequence>MEYNITLREKDKGWQYIISYKDTTGKWKQKSKQGFKKRADAKKAADQRLDDLKKNFEFTSLADPEKEGISFAEFVKMYIDHERLYKEANTIIRYGLAVKKFEALNDYRITEITALHIQNCVDEMVRQGLKSSSVKQYTNTIKTIFNNAIEPHRLIRDNPVNKVKIPAEDKNKKIKALMAWQLEDLASKITNRKHYIATLLAGTCGLRIGEITGLKWSDIDEINARLTVNRQRKKGNNKGYVDGKTKHANSNRVVPIPPKTLSELIRFRKEFPISIDNNVLGIKNNDSLSKFLRQKYKKLGYSVTVHDLRHTYATLLISNGVDFKTAAKLLGHSVEMTMRIYSHVTDDMLDRASKIVGNIFLK</sequence>
<organism evidence="10 11">
    <name type="scientific">Geosporobacter subterraneus DSM 17957</name>
    <dbReference type="NCBI Taxonomy" id="1121919"/>
    <lineage>
        <taxon>Bacteria</taxon>
        <taxon>Bacillati</taxon>
        <taxon>Bacillota</taxon>
        <taxon>Clostridia</taxon>
        <taxon>Peptostreptococcales</taxon>
        <taxon>Thermotaleaceae</taxon>
        <taxon>Geosporobacter</taxon>
    </lineage>
</organism>
<protein>
    <submittedName>
        <fullName evidence="10">Site-specific recombinase XerD</fullName>
    </submittedName>
</protein>